<comment type="caution">
    <text evidence="2">The sequence shown here is derived from an EMBL/GenBank/DDBJ whole genome shotgun (WGS) entry which is preliminary data.</text>
</comment>
<dbReference type="EMBL" id="JBHSWE010000001">
    <property type="protein sequence ID" value="MFC6673331.1"/>
    <property type="molecule type" value="Genomic_DNA"/>
</dbReference>
<evidence type="ECO:0000313" key="3">
    <source>
        <dbReference type="Proteomes" id="UP001596422"/>
    </source>
</evidence>
<dbReference type="InterPro" id="IPR014710">
    <property type="entry name" value="RmlC-like_jellyroll"/>
</dbReference>
<name>A0ABW2A718_9GAMM</name>
<evidence type="ECO:0000313" key="2">
    <source>
        <dbReference type="EMBL" id="MFC6673331.1"/>
    </source>
</evidence>
<dbReference type="SUPFAM" id="SSF51206">
    <property type="entry name" value="cAMP-binding domain-like"/>
    <property type="match status" value="1"/>
</dbReference>
<dbReference type="Proteomes" id="UP001596422">
    <property type="component" value="Unassembled WGS sequence"/>
</dbReference>
<dbReference type="InterPro" id="IPR018490">
    <property type="entry name" value="cNMP-bd_dom_sf"/>
</dbReference>
<keyword evidence="3" id="KW-1185">Reference proteome</keyword>
<dbReference type="Pfam" id="PF00027">
    <property type="entry name" value="cNMP_binding"/>
    <property type="match status" value="1"/>
</dbReference>
<protein>
    <submittedName>
        <fullName evidence="2">Cyclic nucleotide-binding domain-containing protein</fullName>
    </submittedName>
</protein>
<reference evidence="3" key="1">
    <citation type="journal article" date="2019" name="Int. J. Syst. Evol. Microbiol.">
        <title>The Global Catalogue of Microorganisms (GCM) 10K type strain sequencing project: providing services to taxonomists for standard genome sequencing and annotation.</title>
        <authorList>
            <consortium name="The Broad Institute Genomics Platform"/>
            <consortium name="The Broad Institute Genome Sequencing Center for Infectious Disease"/>
            <person name="Wu L."/>
            <person name="Ma J."/>
        </authorList>
    </citation>
    <scope>NUCLEOTIDE SEQUENCE [LARGE SCALE GENOMIC DNA]</scope>
    <source>
        <strain evidence="3">NBRC 111756</strain>
    </source>
</reference>
<proteinExistence type="predicted"/>
<dbReference type="InterPro" id="IPR000595">
    <property type="entry name" value="cNMP-bd_dom"/>
</dbReference>
<feature type="domain" description="Cyclic nucleotide-binding" evidence="1">
    <location>
        <begin position="23"/>
        <end position="124"/>
    </location>
</feature>
<accession>A0ABW2A718</accession>
<gene>
    <name evidence="2" type="ORF">ACFQDL_27015</name>
</gene>
<sequence>MQPLSAKAIFDELDAYGLQSGSIFGAISREAIRFLVENGKVYSVRQHEEIFRSGDPGGSFFVVCRGSVDFFKHHQGKYAYTRTSMPGEEVGFVAMIALHDHVGKAVAHEDSIVLEISSELFADLHEKYPFDFGIMTLNLARDLARIVRKLSNILVEHAIDH</sequence>
<dbReference type="PROSITE" id="PS50042">
    <property type="entry name" value="CNMP_BINDING_3"/>
    <property type="match status" value="1"/>
</dbReference>
<dbReference type="CDD" id="cd00038">
    <property type="entry name" value="CAP_ED"/>
    <property type="match status" value="1"/>
</dbReference>
<dbReference type="SMART" id="SM00100">
    <property type="entry name" value="cNMP"/>
    <property type="match status" value="1"/>
</dbReference>
<dbReference type="Gene3D" id="2.60.120.10">
    <property type="entry name" value="Jelly Rolls"/>
    <property type="match status" value="1"/>
</dbReference>
<organism evidence="2 3">
    <name type="scientific">Marinobacterium aestuariivivens</name>
    <dbReference type="NCBI Taxonomy" id="1698799"/>
    <lineage>
        <taxon>Bacteria</taxon>
        <taxon>Pseudomonadati</taxon>
        <taxon>Pseudomonadota</taxon>
        <taxon>Gammaproteobacteria</taxon>
        <taxon>Oceanospirillales</taxon>
        <taxon>Oceanospirillaceae</taxon>
        <taxon>Marinobacterium</taxon>
    </lineage>
</organism>
<evidence type="ECO:0000259" key="1">
    <source>
        <dbReference type="PROSITE" id="PS50042"/>
    </source>
</evidence>
<dbReference type="RefSeq" id="WP_379911696.1">
    <property type="nucleotide sequence ID" value="NZ_JBHSWE010000001.1"/>
</dbReference>